<keyword evidence="3" id="KW-1185">Reference proteome</keyword>
<dbReference type="OrthoDB" id="3521097at2759"/>
<sequence length="407" mass="45888">MAVGDMNHSSIEAVQTRLEQNAEAWIKLIEGMQENSIAEASQHTEWKNIIASILGQPFAVCASTDLDKKNRHFDSEIYADGEASVMCYEWQWLTADTDLSPRPSVPPSLAVLETQMVEHLRQSYQAQSEKQNSTPPPVPSSTSSSSSMSDDRKSSSSRKTSRRDIETPSDVYDHGPSVKKGRKLIPPGEIRLACHFQKRNPERYPACGIRKNGFRTVAEIKQHFWRNHQQNPNYCPRCKASFDTAQLKDDHVRQAFVTPCPESAANIPEGLSHELCTVLKRRVDKECDLFEQWFSIWDIIFPEIPRPDNPMFDLCDDVHIQTLDLAAFLETEGPGVVTSMLREEGYLSIGEPGTQLASPGVVLCQAADHKETNISPDFAIDFDNTNDMPWYAGTWDEGNDGFQFRSY</sequence>
<name>A0A2T3A8M9_9PEZI</name>
<dbReference type="EMBL" id="KZ678437">
    <property type="protein sequence ID" value="PSR85794.1"/>
    <property type="molecule type" value="Genomic_DNA"/>
</dbReference>
<organism evidence="2 3">
    <name type="scientific">Coniella lustricola</name>
    <dbReference type="NCBI Taxonomy" id="2025994"/>
    <lineage>
        <taxon>Eukaryota</taxon>
        <taxon>Fungi</taxon>
        <taxon>Dikarya</taxon>
        <taxon>Ascomycota</taxon>
        <taxon>Pezizomycotina</taxon>
        <taxon>Sordariomycetes</taxon>
        <taxon>Sordariomycetidae</taxon>
        <taxon>Diaporthales</taxon>
        <taxon>Schizoparmaceae</taxon>
        <taxon>Coniella</taxon>
    </lineage>
</organism>
<dbReference type="AlphaFoldDB" id="A0A2T3A8M9"/>
<dbReference type="Proteomes" id="UP000241462">
    <property type="component" value="Unassembled WGS sequence"/>
</dbReference>
<proteinExistence type="predicted"/>
<evidence type="ECO:0008006" key="4">
    <source>
        <dbReference type="Google" id="ProtNLM"/>
    </source>
</evidence>
<gene>
    <name evidence="2" type="ORF">BD289DRAFT_453098</name>
</gene>
<feature type="compositionally biased region" description="Polar residues" evidence="1">
    <location>
        <begin position="122"/>
        <end position="132"/>
    </location>
</feature>
<accession>A0A2T3A8M9</accession>
<evidence type="ECO:0000313" key="2">
    <source>
        <dbReference type="EMBL" id="PSR85794.1"/>
    </source>
</evidence>
<feature type="region of interest" description="Disordered" evidence="1">
    <location>
        <begin position="122"/>
        <end position="183"/>
    </location>
</feature>
<dbReference type="STRING" id="2025994.A0A2T3A8M9"/>
<dbReference type="InParanoid" id="A0A2T3A8M9"/>
<reference evidence="2 3" key="1">
    <citation type="journal article" date="2018" name="Mycol. Prog.">
        <title>Coniella lustricola, a new species from submerged detritus.</title>
        <authorList>
            <person name="Raudabaugh D.B."/>
            <person name="Iturriaga T."/>
            <person name="Carver A."/>
            <person name="Mondo S."/>
            <person name="Pangilinan J."/>
            <person name="Lipzen A."/>
            <person name="He G."/>
            <person name="Amirebrahimi M."/>
            <person name="Grigoriev I.V."/>
            <person name="Miller A.N."/>
        </authorList>
    </citation>
    <scope>NUCLEOTIDE SEQUENCE [LARGE SCALE GENOMIC DNA]</scope>
    <source>
        <strain evidence="2 3">B22-T-1</strain>
    </source>
</reference>
<dbReference type="PANTHER" id="PTHR38166">
    <property type="entry name" value="C2H2-TYPE DOMAIN-CONTAINING PROTEIN-RELATED"/>
    <property type="match status" value="1"/>
</dbReference>
<evidence type="ECO:0000313" key="3">
    <source>
        <dbReference type="Proteomes" id="UP000241462"/>
    </source>
</evidence>
<dbReference type="PANTHER" id="PTHR38166:SF1">
    <property type="entry name" value="C2H2-TYPE DOMAIN-CONTAINING PROTEIN"/>
    <property type="match status" value="1"/>
</dbReference>
<protein>
    <recommendedName>
        <fullName evidence="4">C2H2-type domain-containing protein</fullName>
    </recommendedName>
</protein>
<evidence type="ECO:0000256" key="1">
    <source>
        <dbReference type="SAM" id="MobiDB-lite"/>
    </source>
</evidence>